<feature type="transmembrane region" description="Helical" evidence="2">
    <location>
        <begin position="111"/>
        <end position="130"/>
    </location>
</feature>
<dbReference type="EMBL" id="GGEC01016458">
    <property type="protein sequence ID" value="MBW96941.1"/>
    <property type="molecule type" value="Transcribed_RNA"/>
</dbReference>
<sequence>MQNMQRLRGRGTSLWGSMAPRLLRKKALNSWAAVQDTFLSTKDIFERHKVVFTIGTSIASVATAWAGYGIRHWHDSKVDQRLESIEQAMKNNYEIGHAEFKKLVNAGSSNLTAYIATAGTTFVIGYGFGWRGGRWFANRKHRKEQMKLLGHKKPRRWHSLGHVKPREWQFSFLRRRLIRPKAPETVVDAPEKMLKSAPTTHANPGQLRQSKSC</sequence>
<evidence type="ECO:0000256" key="1">
    <source>
        <dbReference type="SAM" id="MobiDB-lite"/>
    </source>
</evidence>
<accession>A0A2P2JU16</accession>
<evidence type="ECO:0000313" key="3">
    <source>
        <dbReference type="EMBL" id="MBW96941.1"/>
    </source>
</evidence>
<keyword evidence="2" id="KW-0472">Membrane</keyword>
<feature type="transmembrane region" description="Helical" evidence="2">
    <location>
        <begin position="50"/>
        <end position="70"/>
    </location>
</feature>
<organism evidence="3">
    <name type="scientific">Rhizophora mucronata</name>
    <name type="common">Asiatic mangrove</name>
    <dbReference type="NCBI Taxonomy" id="61149"/>
    <lineage>
        <taxon>Eukaryota</taxon>
        <taxon>Viridiplantae</taxon>
        <taxon>Streptophyta</taxon>
        <taxon>Embryophyta</taxon>
        <taxon>Tracheophyta</taxon>
        <taxon>Spermatophyta</taxon>
        <taxon>Magnoliopsida</taxon>
        <taxon>eudicotyledons</taxon>
        <taxon>Gunneridae</taxon>
        <taxon>Pentapetalae</taxon>
        <taxon>rosids</taxon>
        <taxon>fabids</taxon>
        <taxon>Malpighiales</taxon>
        <taxon>Rhizophoraceae</taxon>
        <taxon>Rhizophora</taxon>
    </lineage>
</organism>
<reference evidence="3" key="1">
    <citation type="submission" date="2018-02" db="EMBL/GenBank/DDBJ databases">
        <title>Rhizophora mucronata_Transcriptome.</title>
        <authorList>
            <person name="Meera S.P."/>
            <person name="Sreeshan A."/>
            <person name="Augustine A."/>
        </authorList>
    </citation>
    <scope>NUCLEOTIDE SEQUENCE</scope>
    <source>
        <tissue evidence="3">Leaf</tissue>
    </source>
</reference>
<feature type="region of interest" description="Disordered" evidence="1">
    <location>
        <begin position="188"/>
        <end position="213"/>
    </location>
</feature>
<protein>
    <submittedName>
        <fullName evidence="3">Uncharacterized protein</fullName>
    </submittedName>
</protein>
<keyword evidence="2" id="KW-0812">Transmembrane</keyword>
<dbReference type="AlphaFoldDB" id="A0A2P2JU16"/>
<evidence type="ECO:0000256" key="2">
    <source>
        <dbReference type="SAM" id="Phobius"/>
    </source>
</evidence>
<keyword evidence="2" id="KW-1133">Transmembrane helix</keyword>
<dbReference type="PANTHER" id="PTHR36703:SF1">
    <property type="entry name" value="TRIACYLGLYCEROL LIPASE-LIKE PROTEIN"/>
    <property type="match status" value="1"/>
</dbReference>
<dbReference type="PANTHER" id="PTHR36703">
    <property type="entry name" value="TRIACYLGLYCEROL LIPASE-LIKE PROTEIN"/>
    <property type="match status" value="1"/>
</dbReference>
<proteinExistence type="predicted"/>
<name>A0A2P2JU16_RHIMU</name>
<feature type="compositionally biased region" description="Polar residues" evidence="1">
    <location>
        <begin position="197"/>
        <end position="213"/>
    </location>
</feature>